<dbReference type="EMBL" id="ML996688">
    <property type="protein sequence ID" value="KAF2404206.1"/>
    <property type="molecule type" value="Genomic_DNA"/>
</dbReference>
<dbReference type="GO" id="GO:0030687">
    <property type="term" value="C:preribosome, large subunit precursor"/>
    <property type="evidence" value="ECO:0007669"/>
    <property type="project" value="TreeGrafter"/>
</dbReference>
<accession>A0A6G1I7V7</accession>
<keyword evidence="4" id="KW-1185">Reference proteome</keyword>
<sequence length="121" mass="13582">MAKGLRSSVKKSQRSKLRNAVFAPTEAARTERLSKKLQELIAQEKPDMDVDTTKEIEQKPVDTQAEDMDVDEASNAKRPSTSSARKTGKVQKRRHRKACNNIAFPTPSKQRSNSKKSGKRT</sequence>
<dbReference type="InterPro" id="IPR019434">
    <property type="entry name" value="DUF2423"/>
</dbReference>
<organism evidence="3 4">
    <name type="scientific">Trichodelitschia bisporula</name>
    <dbReference type="NCBI Taxonomy" id="703511"/>
    <lineage>
        <taxon>Eukaryota</taxon>
        <taxon>Fungi</taxon>
        <taxon>Dikarya</taxon>
        <taxon>Ascomycota</taxon>
        <taxon>Pezizomycotina</taxon>
        <taxon>Dothideomycetes</taxon>
        <taxon>Dothideomycetes incertae sedis</taxon>
        <taxon>Phaeotrichales</taxon>
        <taxon>Phaeotrichaceae</taxon>
        <taxon>Trichodelitschia</taxon>
    </lineage>
</organism>
<feature type="compositionally biased region" description="Basic and acidic residues" evidence="1">
    <location>
        <begin position="28"/>
        <end position="60"/>
    </location>
</feature>
<dbReference type="PANTHER" id="PTHR28219:SF1">
    <property type="entry name" value="UPF0642 PROTEIN YBL028C"/>
    <property type="match status" value="1"/>
</dbReference>
<dbReference type="Proteomes" id="UP000799640">
    <property type="component" value="Unassembled WGS sequence"/>
</dbReference>
<feature type="region of interest" description="Disordered" evidence="1">
    <location>
        <begin position="1"/>
        <end position="121"/>
    </location>
</feature>
<dbReference type="PANTHER" id="PTHR28219">
    <property type="entry name" value="UPF0642 PROTEIN YBL028C"/>
    <property type="match status" value="1"/>
</dbReference>
<feature type="compositionally biased region" description="Basic residues" evidence="1">
    <location>
        <begin position="8"/>
        <end position="17"/>
    </location>
</feature>
<evidence type="ECO:0000256" key="1">
    <source>
        <dbReference type="SAM" id="MobiDB-lite"/>
    </source>
</evidence>
<name>A0A6G1I7V7_9PEZI</name>
<dbReference type="AlphaFoldDB" id="A0A6G1I7V7"/>
<dbReference type="OrthoDB" id="4087970at2759"/>
<evidence type="ECO:0000313" key="4">
    <source>
        <dbReference type="Proteomes" id="UP000799640"/>
    </source>
</evidence>
<feature type="compositionally biased region" description="Basic residues" evidence="1">
    <location>
        <begin position="112"/>
        <end position="121"/>
    </location>
</feature>
<evidence type="ECO:0000313" key="3">
    <source>
        <dbReference type="EMBL" id="KAF2404206.1"/>
    </source>
</evidence>
<protein>
    <recommendedName>
        <fullName evidence="2">DUF2423 domain-containing protein</fullName>
    </recommendedName>
</protein>
<feature type="domain" description="DUF2423" evidence="2">
    <location>
        <begin position="1"/>
        <end position="43"/>
    </location>
</feature>
<dbReference type="Pfam" id="PF10338">
    <property type="entry name" value="YBL028C_N"/>
    <property type="match status" value="1"/>
</dbReference>
<feature type="compositionally biased region" description="Basic residues" evidence="1">
    <location>
        <begin position="86"/>
        <end position="98"/>
    </location>
</feature>
<reference evidence="3" key="1">
    <citation type="journal article" date="2020" name="Stud. Mycol.">
        <title>101 Dothideomycetes genomes: a test case for predicting lifestyles and emergence of pathogens.</title>
        <authorList>
            <person name="Haridas S."/>
            <person name="Albert R."/>
            <person name="Binder M."/>
            <person name="Bloem J."/>
            <person name="Labutti K."/>
            <person name="Salamov A."/>
            <person name="Andreopoulos B."/>
            <person name="Baker S."/>
            <person name="Barry K."/>
            <person name="Bills G."/>
            <person name="Bluhm B."/>
            <person name="Cannon C."/>
            <person name="Castanera R."/>
            <person name="Culley D."/>
            <person name="Daum C."/>
            <person name="Ezra D."/>
            <person name="Gonzalez J."/>
            <person name="Henrissat B."/>
            <person name="Kuo A."/>
            <person name="Liang C."/>
            <person name="Lipzen A."/>
            <person name="Lutzoni F."/>
            <person name="Magnuson J."/>
            <person name="Mondo S."/>
            <person name="Nolan M."/>
            <person name="Ohm R."/>
            <person name="Pangilinan J."/>
            <person name="Park H.-J."/>
            <person name="Ramirez L."/>
            <person name="Alfaro M."/>
            <person name="Sun H."/>
            <person name="Tritt A."/>
            <person name="Yoshinaga Y."/>
            <person name="Zwiers L.-H."/>
            <person name="Turgeon B."/>
            <person name="Goodwin S."/>
            <person name="Spatafora J."/>
            <person name="Crous P."/>
            <person name="Grigoriev I."/>
        </authorList>
    </citation>
    <scope>NUCLEOTIDE SEQUENCE</scope>
    <source>
        <strain evidence="3">CBS 262.69</strain>
    </source>
</reference>
<proteinExistence type="predicted"/>
<gene>
    <name evidence="3" type="ORF">EJ06DRAFT_526298</name>
</gene>
<evidence type="ECO:0000259" key="2">
    <source>
        <dbReference type="Pfam" id="PF10338"/>
    </source>
</evidence>